<reference evidence="1" key="1">
    <citation type="submission" date="2022-06" db="EMBL/GenBank/DDBJ databases">
        <authorList>
            <person name="Berger JAMES D."/>
            <person name="Berger JAMES D."/>
        </authorList>
    </citation>
    <scope>NUCLEOTIDE SEQUENCE [LARGE SCALE GENOMIC DNA]</scope>
</reference>
<name>A0AA85FQE6_9TREM</name>
<organism evidence="1 2">
    <name type="scientific">Schistosoma rodhaini</name>
    <dbReference type="NCBI Taxonomy" id="6188"/>
    <lineage>
        <taxon>Eukaryota</taxon>
        <taxon>Metazoa</taxon>
        <taxon>Spiralia</taxon>
        <taxon>Lophotrochozoa</taxon>
        <taxon>Platyhelminthes</taxon>
        <taxon>Trematoda</taxon>
        <taxon>Digenea</taxon>
        <taxon>Strigeidida</taxon>
        <taxon>Schistosomatoidea</taxon>
        <taxon>Schistosomatidae</taxon>
        <taxon>Schistosoma</taxon>
    </lineage>
</organism>
<dbReference type="Proteomes" id="UP000050792">
    <property type="component" value="Unassembled WGS sequence"/>
</dbReference>
<sequence>MPSHKFDYISQCITWNSKVVDISFWSIIRIPSDYFTTFEGNNNHPINYRVYFDSFDHSKIYHFTTKHEYKVL</sequence>
<dbReference type="WBParaSite" id="SRDH1_5760.1">
    <property type="protein sequence ID" value="SRDH1_5760.1"/>
    <property type="gene ID" value="SRDH1_5760"/>
</dbReference>
<evidence type="ECO:0000313" key="2">
    <source>
        <dbReference type="WBParaSite" id="SRDH1_5760.1"/>
    </source>
</evidence>
<accession>A0AA85FQE6</accession>
<proteinExistence type="predicted"/>
<evidence type="ECO:0000313" key="1">
    <source>
        <dbReference type="Proteomes" id="UP000050792"/>
    </source>
</evidence>
<protein>
    <submittedName>
        <fullName evidence="2">Uncharacterized protein</fullName>
    </submittedName>
</protein>
<reference evidence="2" key="2">
    <citation type="submission" date="2023-11" db="UniProtKB">
        <authorList>
            <consortium name="WormBaseParasite"/>
        </authorList>
    </citation>
    <scope>IDENTIFICATION</scope>
</reference>
<keyword evidence="1" id="KW-1185">Reference proteome</keyword>
<dbReference type="AlphaFoldDB" id="A0AA85FQE6"/>